<reference evidence="3" key="1">
    <citation type="submission" date="2020-01" db="EMBL/GenBank/DDBJ databases">
        <authorList>
            <consortium name="DOE Joint Genome Institute"/>
            <person name="Haridas S."/>
            <person name="Albert R."/>
            <person name="Binder M."/>
            <person name="Bloem J."/>
            <person name="Labutti K."/>
            <person name="Salamov A."/>
            <person name="Andreopoulos B."/>
            <person name="Baker S.E."/>
            <person name="Barry K."/>
            <person name="Bills G."/>
            <person name="Bluhm B.H."/>
            <person name="Cannon C."/>
            <person name="Castanera R."/>
            <person name="Culley D.E."/>
            <person name="Daum C."/>
            <person name="Ezra D."/>
            <person name="Gonzalez J.B."/>
            <person name="Henrissat B."/>
            <person name="Kuo A."/>
            <person name="Liang C."/>
            <person name="Lipzen A."/>
            <person name="Lutzoni F."/>
            <person name="Magnuson J."/>
            <person name="Mondo S."/>
            <person name="Nolan M."/>
            <person name="Ohm R."/>
            <person name="Pangilinan J."/>
            <person name="Park H.-J."/>
            <person name="Ramirez L."/>
            <person name="Alfaro M."/>
            <person name="Sun H."/>
            <person name="Tritt A."/>
            <person name="Yoshinaga Y."/>
            <person name="Zwiers L.-H."/>
            <person name="Turgeon B.G."/>
            <person name="Goodwin S.B."/>
            <person name="Spatafora J.W."/>
            <person name="Crous P.W."/>
            <person name="Grigoriev I.V."/>
        </authorList>
    </citation>
    <scope>NUCLEOTIDE SEQUENCE</scope>
    <source>
        <strain evidence="3">IPT5</strain>
    </source>
</reference>
<evidence type="ECO:0000313" key="3">
    <source>
        <dbReference type="EMBL" id="KAF2854890.1"/>
    </source>
</evidence>
<organism evidence="3 4">
    <name type="scientific">Plenodomus tracheiphilus IPT5</name>
    <dbReference type="NCBI Taxonomy" id="1408161"/>
    <lineage>
        <taxon>Eukaryota</taxon>
        <taxon>Fungi</taxon>
        <taxon>Dikarya</taxon>
        <taxon>Ascomycota</taxon>
        <taxon>Pezizomycotina</taxon>
        <taxon>Dothideomycetes</taxon>
        <taxon>Pleosporomycetidae</taxon>
        <taxon>Pleosporales</taxon>
        <taxon>Pleosporineae</taxon>
        <taxon>Leptosphaeriaceae</taxon>
        <taxon>Plenodomus</taxon>
    </lineage>
</organism>
<gene>
    <name evidence="3" type="ORF">T440DRAFT_387590</name>
</gene>
<dbReference type="EMBL" id="MU006292">
    <property type="protein sequence ID" value="KAF2854890.1"/>
    <property type="molecule type" value="Genomic_DNA"/>
</dbReference>
<accession>A0A6A7BHH1</accession>
<dbReference type="InterPro" id="IPR046347">
    <property type="entry name" value="bZIP_sf"/>
</dbReference>
<sequence>ISQGQRTMSWRAESSEGDHRSTGRTVSKVGADQWSSVTDPNERRKIQNKLAQRRFRDKTKELREEAERQAENQRKAGSSYTSPEPEAIETNEILSGLPWGGINLKHIIETGRKKEQITRQSSRANSLHGGATGGRLGLHLSHQFAKGSPAWQYLRDFSYYQDDRELW</sequence>
<proteinExistence type="predicted"/>
<dbReference type="PROSITE" id="PS00036">
    <property type="entry name" value="BZIP_BASIC"/>
    <property type="match status" value="1"/>
</dbReference>
<feature type="domain" description="BZIP" evidence="2">
    <location>
        <begin position="43"/>
        <end position="58"/>
    </location>
</feature>
<evidence type="ECO:0000313" key="4">
    <source>
        <dbReference type="Proteomes" id="UP000799423"/>
    </source>
</evidence>
<dbReference type="PANTHER" id="PTHR39607">
    <property type="entry name" value="XANTHOCILLIN BIOSYNTHESIS CLUSTER TRANSCRIPTION FACTOR XANC-RELATED"/>
    <property type="match status" value="1"/>
</dbReference>
<dbReference type="Gene3D" id="1.20.5.170">
    <property type="match status" value="1"/>
</dbReference>
<evidence type="ECO:0000259" key="2">
    <source>
        <dbReference type="PROSITE" id="PS00036"/>
    </source>
</evidence>
<dbReference type="PANTHER" id="PTHR39607:SF2">
    <property type="entry name" value="BZIP DOMAIN-CONTAINING PROTEIN"/>
    <property type="match status" value="1"/>
</dbReference>
<name>A0A6A7BHH1_9PLEO</name>
<dbReference type="OrthoDB" id="5387389at2759"/>
<feature type="compositionally biased region" description="Basic and acidic residues" evidence="1">
    <location>
        <begin position="58"/>
        <end position="74"/>
    </location>
</feature>
<dbReference type="AlphaFoldDB" id="A0A6A7BHH1"/>
<dbReference type="InterPro" id="IPR052635">
    <property type="entry name" value="Sec_Metab_Biosynth_Reg"/>
</dbReference>
<feature type="region of interest" description="Disordered" evidence="1">
    <location>
        <begin position="1"/>
        <end position="88"/>
    </location>
</feature>
<dbReference type="GO" id="GO:0003700">
    <property type="term" value="F:DNA-binding transcription factor activity"/>
    <property type="evidence" value="ECO:0007669"/>
    <property type="project" value="InterPro"/>
</dbReference>
<dbReference type="SUPFAM" id="SSF57959">
    <property type="entry name" value="Leucine zipper domain"/>
    <property type="match status" value="1"/>
</dbReference>
<dbReference type="InterPro" id="IPR004827">
    <property type="entry name" value="bZIP"/>
</dbReference>
<evidence type="ECO:0000256" key="1">
    <source>
        <dbReference type="SAM" id="MobiDB-lite"/>
    </source>
</evidence>
<feature type="non-terminal residue" evidence="3">
    <location>
        <position position="1"/>
    </location>
</feature>
<dbReference type="Proteomes" id="UP000799423">
    <property type="component" value="Unassembled WGS sequence"/>
</dbReference>
<keyword evidence="4" id="KW-1185">Reference proteome</keyword>
<dbReference type="CDD" id="cd14688">
    <property type="entry name" value="bZIP_YAP"/>
    <property type="match status" value="1"/>
</dbReference>
<protein>
    <recommendedName>
        <fullName evidence="2">BZIP domain-containing protein</fullName>
    </recommendedName>
</protein>